<dbReference type="Gene3D" id="2.60.470.10">
    <property type="entry name" value="Acid-sensing ion channels like domains"/>
    <property type="match status" value="1"/>
</dbReference>
<keyword evidence="6 13" id="KW-1133">Transmembrane helix</keyword>
<evidence type="ECO:0008006" key="16">
    <source>
        <dbReference type="Google" id="ProtNLM"/>
    </source>
</evidence>
<evidence type="ECO:0000256" key="2">
    <source>
        <dbReference type="ARBA" id="ARBA00007193"/>
    </source>
</evidence>
<dbReference type="AlphaFoldDB" id="A0ABD2WHU3"/>
<keyword evidence="8 12" id="KW-0406">Ion transport</keyword>
<protein>
    <recommendedName>
        <fullName evidence="16">Sodium channel protein Nach</fullName>
    </recommendedName>
</protein>
<keyword evidence="10 12" id="KW-0739">Sodium transport</keyword>
<dbReference type="Proteomes" id="UP001627154">
    <property type="component" value="Unassembled WGS sequence"/>
</dbReference>
<dbReference type="InterPro" id="IPR001873">
    <property type="entry name" value="ENaC"/>
</dbReference>
<evidence type="ECO:0000256" key="5">
    <source>
        <dbReference type="ARBA" id="ARBA00022692"/>
    </source>
</evidence>
<evidence type="ECO:0000256" key="1">
    <source>
        <dbReference type="ARBA" id="ARBA00004141"/>
    </source>
</evidence>
<evidence type="ECO:0000256" key="13">
    <source>
        <dbReference type="SAM" id="Phobius"/>
    </source>
</evidence>
<dbReference type="Gene3D" id="1.10.287.770">
    <property type="entry name" value="YojJ-like"/>
    <property type="match status" value="1"/>
</dbReference>
<keyword evidence="3 12" id="KW-0813">Transport</keyword>
<evidence type="ECO:0000313" key="14">
    <source>
        <dbReference type="EMBL" id="KAL3392518.1"/>
    </source>
</evidence>
<accession>A0ABD2WHU3</accession>
<evidence type="ECO:0000256" key="6">
    <source>
        <dbReference type="ARBA" id="ARBA00022989"/>
    </source>
</evidence>
<dbReference type="PANTHER" id="PTHR11690">
    <property type="entry name" value="AMILORIDE-SENSITIVE SODIUM CHANNEL-RELATED"/>
    <property type="match status" value="1"/>
</dbReference>
<keyword evidence="9 13" id="KW-0472">Membrane</keyword>
<comment type="similarity">
    <text evidence="2 12">Belongs to the amiloride-sensitive sodium channel (TC 1.A.6) family.</text>
</comment>
<keyword evidence="5 12" id="KW-0812">Transmembrane</keyword>
<evidence type="ECO:0000256" key="12">
    <source>
        <dbReference type="RuleBase" id="RU000679"/>
    </source>
</evidence>
<feature type="transmembrane region" description="Helical" evidence="13">
    <location>
        <begin position="137"/>
        <end position="158"/>
    </location>
</feature>
<comment type="subcellular location">
    <subcellularLocation>
        <location evidence="1">Membrane</location>
        <topology evidence="1">Multi-pass membrane protein</topology>
    </subcellularLocation>
</comment>
<evidence type="ECO:0000256" key="7">
    <source>
        <dbReference type="ARBA" id="ARBA00023053"/>
    </source>
</evidence>
<reference evidence="14 15" key="1">
    <citation type="journal article" date="2024" name="bioRxiv">
        <title>A reference genome for Trichogramma kaykai: A tiny desert-dwelling parasitoid wasp with competing sex-ratio distorters.</title>
        <authorList>
            <person name="Culotta J."/>
            <person name="Lindsey A.R."/>
        </authorList>
    </citation>
    <scope>NUCLEOTIDE SEQUENCE [LARGE SCALE GENOMIC DNA]</scope>
    <source>
        <strain evidence="14 15">KSX58</strain>
    </source>
</reference>
<evidence type="ECO:0000256" key="4">
    <source>
        <dbReference type="ARBA" id="ARBA00022461"/>
    </source>
</evidence>
<evidence type="ECO:0000256" key="8">
    <source>
        <dbReference type="ARBA" id="ARBA00023065"/>
    </source>
</evidence>
<keyword evidence="4 12" id="KW-0894">Sodium channel</keyword>
<dbReference type="GO" id="GO:0005272">
    <property type="term" value="F:sodium channel activity"/>
    <property type="evidence" value="ECO:0007669"/>
    <property type="project" value="UniProtKB-KW"/>
</dbReference>
<evidence type="ECO:0000256" key="10">
    <source>
        <dbReference type="ARBA" id="ARBA00023201"/>
    </source>
</evidence>
<dbReference type="Pfam" id="PF00858">
    <property type="entry name" value="ASC"/>
    <property type="match status" value="1"/>
</dbReference>
<evidence type="ECO:0000256" key="11">
    <source>
        <dbReference type="ARBA" id="ARBA00023303"/>
    </source>
</evidence>
<keyword evidence="7" id="KW-0915">Sodium</keyword>
<organism evidence="14 15">
    <name type="scientific">Trichogramma kaykai</name>
    <dbReference type="NCBI Taxonomy" id="54128"/>
    <lineage>
        <taxon>Eukaryota</taxon>
        <taxon>Metazoa</taxon>
        <taxon>Ecdysozoa</taxon>
        <taxon>Arthropoda</taxon>
        <taxon>Hexapoda</taxon>
        <taxon>Insecta</taxon>
        <taxon>Pterygota</taxon>
        <taxon>Neoptera</taxon>
        <taxon>Endopterygota</taxon>
        <taxon>Hymenoptera</taxon>
        <taxon>Apocrita</taxon>
        <taxon>Proctotrupomorpha</taxon>
        <taxon>Chalcidoidea</taxon>
        <taxon>Trichogrammatidae</taxon>
        <taxon>Trichogramma</taxon>
    </lineage>
</organism>
<keyword evidence="15" id="KW-1185">Reference proteome</keyword>
<feature type="transmembrane region" description="Helical" evidence="13">
    <location>
        <begin position="535"/>
        <end position="563"/>
    </location>
</feature>
<comment type="caution">
    <text evidence="14">The sequence shown here is derived from an EMBL/GenBank/DDBJ whole genome shotgun (WGS) entry which is preliminary data.</text>
</comment>
<dbReference type="PANTHER" id="PTHR11690:SF247">
    <property type="entry name" value="PICKPOCKET 23, ISOFORM C"/>
    <property type="match status" value="1"/>
</dbReference>
<dbReference type="GO" id="GO:0016020">
    <property type="term" value="C:membrane"/>
    <property type="evidence" value="ECO:0007669"/>
    <property type="project" value="UniProtKB-SubCell"/>
</dbReference>
<sequence>MQTKWILLKNVASLALEKFGCQTPIPHVVYLLYNTRVLEVNARSFFISNCNVSSYVHLQETKKWTAEAVHHKLFDARRQLVKFSLRHMIVGGKRNQETVAAKRFRSIRGVLEHYVKRSSLHGVRYWGDSQLYKFERVAWMITVIVGLVWSISIIIHFYQNYQAEKTNLIIDEINYGIFNVPFPSITICPENRVDWTKATSLISQLGIEDARVKRLLRDILDNLSDLKVSHLQELSLETDEILLESLNSTCGVPSYYVRSCISIVRSAIDRNCRQTDVNVTRILYESMPECRKFMFNCTWKYKSVDCCSIFRAQKTFYGFCYGFNSLTSEGNNLTEPERTQSFGMNSGLSVILKNISFRSPPNTENKVAILMIAHPHIYPSKGQLIAYGNEYNIDLGFTAAVADPAVLALENNTNPPCKNNGGNYKFDNCLKECLQRYIHYSCKCNPTFLFPFSENINTIHLKLRNKSWLVKWDLDEVCVCPTECEYCNYIESTISVPFRPDSIKLDVHFNGATGVLYSREIKISNMDMLVQFGGIFGLFVGGSVLSFVELVYCAACCTAYCLIKSMRRRMKMKKRKAASQTTILPTVSASEINGQWPYPLVDFPIPNNQKIVNNSAV</sequence>
<gene>
    <name evidence="14" type="ORF">TKK_012837</name>
</gene>
<proteinExistence type="inferred from homology"/>
<name>A0ABD2WHU3_9HYME</name>
<evidence type="ECO:0000256" key="3">
    <source>
        <dbReference type="ARBA" id="ARBA00022448"/>
    </source>
</evidence>
<evidence type="ECO:0000256" key="9">
    <source>
        <dbReference type="ARBA" id="ARBA00023136"/>
    </source>
</evidence>
<evidence type="ECO:0000313" key="15">
    <source>
        <dbReference type="Proteomes" id="UP001627154"/>
    </source>
</evidence>
<dbReference type="EMBL" id="JBJJXI010000103">
    <property type="protein sequence ID" value="KAL3392518.1"/>
    <property type="molecule type" value="Genomic_DNA"/>
</dbReference>
<keyword evidence="11 12" id="KW-0407">Ion channel</keyword>
<dbReference type="PRINTS" id="PR01078">
    <property type="entry name" value="AMINACHANNEL"/>
</dbReference>